<evidence type="ECO:0000313" key="1">
    <source>
        <dbReference type="EMBL" id="KAL0118985.1"/>
    </source>
</evidence>
<proteinExistence type="predicted"/>
<dbReference type="AlphaFoldDB" id="A0AAW2FUS4"/>
<organism evidence="1 2">
    <name type="scientific">Cardiocondyla obscurior</name>
    <dbReference type="NCBI Taxonomy" id="286306"/>
    <lineage>
        <taxon>Eukaryota</taxon>
        <taxon>Metazoa</taxon>
        <taxon>Ecdysozoa</taxon>
        <taxon>Arthropoda</taxon>
        <taxon>Hexapoda</taxon>
        <taxon>Insecta</taxon>
        <taxon>Pterygota</taxon>
        <taxon>Neoptera</taxon>
        <taxon>Endopterygota</taxon>
        <taxon>Hymenoptera</taxon>
        <taxon>Apocrita</taxon>
        <taxon>Aculeata</taxon>
        <taxon>Formicoidea</taxon>
        <taxon>Formicidae</taxon>
        <taxon>Myrmicinae</taxon>
        <taxon>Cardiocondyla</taxon>
    </lineage>
</organism>
<sequence length="80" mass="9087">MRHYVLCILSTQPVKAGLAIKTRYAINSRNIAHIKRTSSGNFYFVTDTDFETTFLNLSHAPAEVERNNFFPCPILTSHPC</sequence>
<reference evidence="1 2" key="1">
    <citation type="submission" date="2023-03" db="EMBL/GenBank/DDBJ databases">
        <title>High recombination rates correlate with genetic variation in Cardiocondyla obscurior ants.</title>
        <authorList>
            <person name="Errbii M."/>
        </authorList>
    </citation>
    <scope>NUCLEOTIDE SEQUENCE [LARGE SCALE GENOMIC DNA]</scope>
    <source>
        <strain evidence="1">Alpha-2009</strain>
        <tissue evidence="1">Whole body</tissue>
    </source>
</reference>
<evidence type="ECO:0000313" key="2">
    <source>
        <dbReference type="Proteomes" id="UP001430953"/>
    </source>
</evidence>
<dbReference type="Proteomes" id="UP001430953">
    <property type="component" value="Unassembled WGS sequence"/>
</dbReference>
<protein>
    <submittedName>
        <fullName evidence="1">Uncharacterized protein</fullName>
    </submittedName>
</protein>
<name>A0AAW2FUS4_9HYME</name>
<keyword evidence="2" id="KW-1185">Reference proteome</keyword>
<gene>
    <name evidence="1" type="ORF">PUN28_009547</name>
</gene>
<accession>A0AAW2FUS4</accession>
<dbReference type="EMBL" id="JADYXP020000008">
    <property type="protein sequence ID" value="KAL0118985.1"/>
    <property type="molecule type" value="Genomic_DNA"/>
</dbReference>
<comment type="caution">
    <text evidence="1">The sequence shown here is derived from an EMBL/GenBank/DDBJ whole genome shotgun (WGS) entry which is preliminary data.</text>
</comment>